<dbReference type="GO" id="GO:0016973">
    <property type="term" value="P:poly(A)+ mRNA export from nucleus"/>
    <property type="evidence" value="ECO:0007669"/>
    <property type="project" value="TreeGrafter"/>
</dbReference>
<evidence type="ECO:0000256" key="3">
    <source>
        <dbReference type="SAM" id="MobiDB-lite"/>
    </source>
</evidence>
<evidence type="ECO:0000313" key="6">
    <source>
        <dbReference type="Proteomes" id="UP000799778"/>
    </source>
</evidence>
<protein>
    <recommendedName>
        <fullName evidence="4">SAP domain-containing protein</fullName>
    </recommendedName>
</protein>
<keyword evidence="1" id="KW-0597">Phosphoprotein</keyword>
<comment type="similarity">
    <text evidence="2">Belongs to the SAP domain-containing ribonucleoprotein family.</text>
</comment>
<dbReference type="Proteomes" id="UP000799778">
    <property type="component" value="Unassembled WGS sequence"/>
</dbReference>
<dbReference type="InterPro" id="IPR036361">
    <property type="entry name" value="SAP_dom_sf"/>
</dbReference>
<dbReference type="OrthoDB" id="445357at2759"/>
<evidence type="ECO:0000313" key="5">
    <source>
        <dbReference type="EMBL" id="KAF2022135.1"/>
    </source>
</evidence>
<feature type="region of interest" description="Disordered" evidence="3">
    <location>
        <begin position="190"/>
        <end position="297"/>
    </location>
</feature>
<feature type="domain" description="SAP" evidence="4">
    <location>
        <begin position="4"/>
        <end position="38"/>
    </location>
</feature>
<keyword evidence="6" id="KW-1185">Reference proteome</keyword>
<feature type="compositionally biased region" description="Low complexity" evidence="3">
    <location>
        <begin position="45"/>
        <end position="57"/>
    </location>
</feature>
<gene>
    <name evidence="5" type="ORF">BU24DRAFT_38320</name>
</gene>
<reference evidence="5" key="1">
    <citation type="journal article" date="2020" name="Stud. Mycol.">
        <title>101 Dothideomycetes genomes: a test case for predicting lifestyles and emergence of pathogens.</title>
        <authorList>
            <person name="Haridas S."/>
            <person name="Albert R."/>
            <person name="Binder M."/>
            <person name="Bloem J."/>
            <person name="Labutti K."/>
            <person name="Salamov A."/>
            <person name="Andreopoulos B."/>
            <person name="Baker S."/>
            <person name="Barry K."/>
            <person name="Bills G."/>
            <person name="Bluhm B."/>
            <person name="Cannon C."/>
            <person name="Castanera R."/>
            <person name="Culley D."/>
            <person name="Daum C."/>
            <person name="Ezra D."/>
            <person name="Gonzalez J."/>
            <person name="Henrissat B."/>
            <person name="Kuo A."/>
            <person name="Liang C."/>
            <person name="Lipzen A."/>
            <person name="Lutzoni F."/>
            <person name="Magnuson J."/>
            <person name="Mondo S."/>
            <person name="Nolan M."/>
            <person name="Ohm R."/>
            <person name="Pangilinan J."/>
            <person name="Park H.-J."/>
            <person name="Ramirez L."/>
            <person name="Alfaro M."/>
            <person name="Sun H."/>
            <person name="Tritt A."/>
            <person name="Yoshinaga Y."/>
            <person name="Zwiers L.-H."/>
            <person name="Turgeon B."/>
            <person name="Goodwin S."/>
            <person name="Spatafora J."/>
            <person name="Crous P."/>
            <person name="Grigoriev I."/>
        </authorList>
    </citation>
    <scope>NUCLEOTIDE SEQUENCE</scope>
    <source>
        <strain evidence="5">CBS 175.79</strain>
    </source>
</reference>
<dbReference type="PANTHER" id="PTHR46551:SF1">
    <property type="entry name" value="SAP DOMAIN-CONTAINING RIBONUCLEOPROTEIN"/>
    <property type="match status" value="1"/>
</dbReference>
<organism evidence="5 6">
    <name type="scientific">Aaosphaeria arxii CBS 175.79</name>
    <dbReference type="NCBI Taxonomy" id="1450172"/>
    <lineage>
        <taxon>Eukaryota</taxon>
        <taxon>Fungi</taxon>
        <taxon>Dikarya</taxon>
        <taxon>Ascomycota</taxon>
        <taxon>Pezizomycotina</taxon>
        <taxon>Dothideomycetes</taxon>
        <taxon>Pleosporomycetidae</taxon>
        <taxon>Pleosporales</taxon>
        <taxon>Pleosporales incertae sedis</taxon>
        <taxon>Aaosphaeria</taxon>
    </lineage>
</organism>
<evidence type="ECO:0000259" key="4">
    <source>
        <dbReference type="PROSITE" id="PS50800"/>
    </source>
</evidence>
<dbReference type="SUPFAM" id="SSF68906">
    <property type="entry name" value="SAP domain"/>
    <property type="match status" value="1"/>
</dbReference>
<sequence length="297" mass="32320">MPEYAKMKNADLEALLKERGLQTGGKKADMVERLNKDDETKKPADAPAPEDAKAAVPHPEDEIDWDDDEEVPAAADEAATKKAEPTDNATTTKKAGGEGAIDNPQAVPNQVADIDPAKTADLSVKEPGEEKDPAEASDALAAEEKKEPPPDYTRGLAASNIDEEIEKRKARAKKFGLNIEDDEGLKKLERAKKFGETGPPQGLDEALPERSRKRGRDNDNEAGRGRDKRRGTGRFNGRRGGGQDRRRDDRGDNRGDRGDNRREDRGRANGGSNWMSEADRAKAEARKAKFAKSASAA</sequence>
<feature type="compositionally biased region" description="Basic and acidic residues" evidence="3">
    <location>
        <begin position="241"/>
        <end position="267"/>
    </location>
</feature>
<feature type="compositionally biased region" description="Basic and acidic residues" evidence="3">
    <location>
        <begin position="277"/>
        <end position="287"/>
    </location>
</feature>
<dbReference type="InterPro" id="IPR040746">
    <property type="entry name" value="THO1_MOS11_C"/>
</dbReference>
<dbReference type="RefSeq" id="XP_033390474.1">
    <property type="nucleotide sequence ID" value="XM_033524799.1"/>
</dbReference>
<feature type="compositionally biased region" description="Basic and acidic residues" evidence="3">
    <location>
        <begin position="216"/>
        <end position="225"/>
    </location>
</feature>
<dbReference type="SMART" id="SM00513">
    <property type="entry name" value="SAP"/>
    <property type="match status" value="1"/>
</dbReference>
<name>A0A6A5Y978_9PLEO</name>
<feature type="compositionally biased region" description="Basic and acidic residues" evidence="3">
    <location>
        <begin position="115"/>
        <end position="134"/>
    </location>
</feature>
<feature type="compositionally biased region" description="Acidic residues" evidence="3">
    <location>
        <begin position="61"/>
        <end position="71"/>
    </location>
</feature>
<dbReference type="PANTHER" id="PTHR46551">
    <property type="entry name" value="SAP DOMAIN-CONTAINING RIBONUCLEOPROTEIN"/>
    <property type="match status" value="1"/>
</dbReference>
<proteinExistence type="inferred from homology"/>
<dbReference type="EMBL" id="ML978066">
    <property type="protein sequence ID" value="KAF2022135.1"/>
    <property type="molecule type" value="Genomic_DNA"/>
</dbReference>
<dbReference type="PROSITE" id="PS50800">
    <property type="entry name" value="SAP"/>
    <property type="match status" value="1"/>
</dbReference>
<dbReference type="GeneID" id="54282196"/>
<dbReference type="Gene3D" id="1.10.720.30">
    <property type="entry name" value="SAP domain"/>
    <property type="match status" value="1"/>
</dbReference>
<dbReference type="AlphaFoldDB" id="A0A6A5Y978"/>
<dbReference type="Pfam" id="PF18592">
    <property type="entry name" value="Tho1_MOS11_C"/>
    <property type="match status" value="1"/>
</dbReference>
<feature type="region of interest" description="Disordered" evidence="3">
    <location>
        <begin position="16"/>
        <end position="164"/>
    </location>
</feature>
<evidence type="ECO:0000256" key="1">
    <source>
        <dbReference type="ARBA" id="ARBA00022553"/>
    </source>
</evidence>
<evidence type="ECO:0000256" key="2">
    <source>
        <dbReference type="ARBA" id="ARBA00046328"/>
    </source>
</evidence>
<feature type="compositionally biased region" description="Basic and acidic residues" evidence="3">
    <location>
        <begin position="16"/>
        <end position="44"/>
    </location>
</feature>
<dbReference type="InterPro" id="IPR052240">
    <property type="entry name" value="SAP_domain_ribonucleoprotein"/>
</dbReference>
<dbReference type="Pfam" id="PF02037">
    <property type="entry name" value="SAP"/>
    <property type="match status" value="1"/>
</dbReference>
<dbReference type="InterPro" id="IPR003034">
    <property type="entry name" value="SAP_dom"/>
</dbReference>
<accession>A0A6A5Y978</accession>
<dbReference type="GO" id="GO:0005634">
    <property type="term" value="C:nucleus"/>
    <property type="evidence" value="ECO:0007669"/>
    <property type="project" value="TreeGrafter"/>
</dbReference>